<evidence type="ECO:0000256" key="1">
    <source>
        <dbReference type="SAM" id="MobiDB-lite"/>
    </source>
</evidence>
<dbReference type="RefSeq" id="XP_064076759.1">
    <property type="nucleotide sequence ID" value="XM_064220689.1"/>
</dbReference>
<feature type="region of interest" description="Disordered" evidence="1">
    <location>
        <begin position="1"/>
        <end position="44"/>
    </location>
</feature>
<dbReference type="Proteomes" id="UP001652626">
    <property type="component" value="Chromosome 4"/>
</dbReference>
<reference evidence="3" key="1">
    <citation type="submission" date="2025-08" db="UniProtKB">
        <authorList>
            <consortium name="RefSeq"/>
        </authorList>
    </citation>
    <scope>IDENTIFICATION</scope>
    <source>
        <tissue evidence="3">Whole body</tissue>
    </source>
</reference>
<keyword evidence="2" id="KW-1185">Reference proteome</keyword>
<dbReference type="GeneID" id="113394394"/>
<sequence length="165" mass="18755">MNNEKTKQKKKIRQRTSIQTTATATNSEKHEIADGGNINKEPLKPLCPLLAKDSEWVDILQSSTNDKKSNKNNDEEVLQHCEDRRQIEPLALMFPGLLEKDPEMLEGMLNKAMSTTEVTKYLVGQKANFTFMKKVNRLIPTDKKWLESLSEDSSSCCSIESKSHD</sequence>
<proteinExistence type="predicted"/>
<evidence type="ECO:0000313" key="3">
    <source>
        <dbReference type="RefSeq" id="XP_064076759.1"/>
    </source>
</evidence>
<evidence type="ECO:0000313" key="2">
    <source>
        <dbReference type="Proteomes" id="UP001652626"/>
    </source>
</evidence>
<name>A0ABM4AZQ2_VANTA</name>
<protein>
    <submittedName>
        <fullName evidence="3">Uncharacterized protein LOC113394394</fullName>
    </submittedName>
</protein>
<organism evidence="2 3">
    <name type="scientific">Vanessa tameamea</name>
    <name type="common">Kamehameha butterfly</name>
    <dbReference type="NCBI Taxonomy" id="334116"/>
    <lineage>
        <taxon>Eukaryota</taxon>
        <taxon>Metazoa</taxon>
        <taxon>Ecdysozoa</taxon>
        <taxon>Arthropoda</taxon>
        <taxon>Hexapoda</taxon>
        <taxon>Insecta</taxon>
        <taxon>Pterygota</taxon>
        <taxon>Neoptera</taxon>
        <taxon>Endopterygota</taxon>
        <taxon>Lepidoptera</taxon>
        <taxon>Glossata</taxon>
        <taxon>Ditrysia</taxon>
        <taxon>Papilionoidea</taxon>
        <taxon>Nymphalidae</taxon>
        <taxon>Nymphalinae</taxon>
        <taxon>Vanessa</taxon>
    </lineage>
</organism>
<gene>
    <name evidence="3" type="primary">LOC113394394</name>
</gene>
<accession>A0ABM4AZQ2</accession>